<comment type="caution">
    <text evidence="1">The sequence shown here is derived from an EMBL/GenBank/DDBJ whole genome shotgun (WGS) entry which is preliminary data.</text>
</comment>
<organism evidence="1 2">
    <name type="scientific">Fulvimarina endophytica</name>
    <dbReference type="NCBI Taxonomy" id="2293836"/>
    <lineage>
        <taxon>Bacteria</taxon>
        <taxon>Pseudomonadati</taxon>
        <taxon>Pseudomonadota</taxon>
        <taxon>Alphaproteobacteria</taxon>
        <taxon>Hyphomicrobiales</taxon>
        <taxon>Aurantimonadaceae</taxon>
        <taxon>Fulvimarina</taxon>
    </lineage>
</organism>
<gene>
    <name evidence="1" type="ORF">DYI37_18730</name>
</gene>
<proteinExistence type="predicted"/>
<dbReference type="AlphaFoldDB" id="A0A371WY54"/>
<evidence type="ECO:0000313" key="1">
    <source>
        <dbReference type="EMBL" id="RFC61866.1"/>
    </source>
</evidence>
<reference evidence="1 2" key="1">
    <citation type="submission" date="2018-08" db="EMBL/GenBank/DDBJ databases">
        <title>Fulvimarina sp. 85, whole genome shotgun sequence.</title>
        <authorList>
            <person name="Tuo L."/>
        </authorList>
    </citation>
    <scope>NUCLEOTIDE SEQUENCE [LARGE SCALE GENOMIC DNA]</scope>
    <source>
        <strain evidence="1 2">85</strain>
    </source>
</reference>
<dbReference type="Proteomes" id="UP000264310">
    <property type="component" value="Unassembled WGS sequence"/>
</dbReference>
<evidence type="ECO:0000313" key="2">
    <source>
        <dbReference type="Proteomes" id="UP000264310"/>
    </source>
</evidence>
<dbReference type="EMBL" id="QURL01000012">
    <property type="protein sequence ID" value="RFC61866.1"/>
    <property type="molecule type" value="Genomic_DNA"/>
</dbReference>
<protein>
    <submittedName>
        <fullName evidence="1">Uncharacterized protein</fullName>
    </submittedName>
</protein>
<name>A0A371WY54_9HYPH</name>
<keyword evidence="2" id="KW-1185">Reference proteome</keyword>
<sequence length="68" mass="7587">MRAAVRATLVFLSTIAKEETLLQRSGKIRIEAVSVHVWFIRLAAHDPLESIKISSGSYSFEFIGCCEC</sequence>
<accession>A0A371WY54</accession>